<feature type="transmembrane region" description="Helical" evidence="6">
    <location>
        <begin position="295"/>
        <end position="312"/>
    </location>
</feature>
<dbReference type="PROSITE" id="PS50850">
    <property type="entry name" value="MFS"/>
    <property type="match status" value="1"/>
</dbReference>
<feature type="transmembrane region" description="Helical" evidence="6">
    <location>
        <begin position="12"/>
        <end position="34"/>
    </location>
</feature>
<keyword evidence="9" id="KW-1185">Reference proteome</keyword>
<evidence type="ECO:0000259" key="7">
    <source>
        <dbReference type="PROSITE" id="PS50850"/>
    </source>
</evidence>
<evidence type="ECO:0000256" key="3">
    <source>
        <dbReference type="ARBA" id="ARBA00022692"/>
    </source>
</evidence>
<dbReference type="RefSeq" id="WP_138236432.1">
    <property type="nucleotide sequence ID" value="NZ_CP185860.1"/>
</dbReference>
<evidence type="ECO:0000313" key="8">
    <source>
        <dbReference type="EMBL" id="TLM76129.1"/>
    </source>
</evidence>
<dbReference type="SUPFAM" id="SSF103473">
    <property type="entry name" value="MFS general substrate transporter"/>
    <property type="match status" value="1"/>
</dbReference>
<dbReference type="PANTHER" id="PTHR23513">
    <property type="entry name" value="INTEGRAL MEMBRANE EFFLUX PROTEIN-RELATED"/>
    <property type="match status" value="1"/>
</dbReference>
<dbReference type="Pfam" id="PF07690">
    <property type="entry name" value="MFS_1"/>
    <property type="match status" value="1"/>
</dbReference>
<name>A0ABY2UFI0_9GAMM</name>
<protein>
    <submittedName>
        <fullName evidence="8">MFS transporter</fullName>
    </submittedName>
</protein>
<dbReference type="Proteomes" id="UP000306791">
    <property type="component" value="Unassembled WGS sequence"/>
</dbReference>
<comment type="subcellular location">
    <subcellularLocation>
        <location evidence="1">Cell membrane</location>
        <topology evidence="1">Multi-pass membrane protein</topology>
    </subcellularLocation>
</comment>
<feature type="domain" description="Major facilitator superfamily (MFS) profile" evidence="7">
    <location>
        <begin position="4"/>
        <end position="406"/>
    </location>
</feature>
<evidence type="ECO:0000256" key="6">
    <source>
        <dbReference type="SAM" id="Phobius"/>
    </source>
</evidence>
<dbReference type="Gene3D" id="1.20.1250.20">
    <property type="entry name" value="MFS general substrate transporter like domains"/>
    <property type="match status" value="1"/>
</dbReference>
<evidence type="ECO:0000256" key="1">
    <source>
        <dbReference type="ARBA" id="ARBA00004651"/>
    </source>
</evidence>
<evidence type="ECO:0000256" key="4">
    <source>
        <dbReference type="ARBA" id="ARBA00022989"/>
    </source>
</evidence>
<dbReference type="InterPro" id="IPR036259">
    <property type="entry name" value="MFS_trans_sf"/>
</dbReference>
<feature type="transmembrane region" description="Helical" evidence="6">
    <location>
        <begin position="231"/>
        <end position="250"/>
    </location>
</feature>
<feature type="transmembrane region" description="Helical" evidence="6">
    <location>
        <begin position="262"/>
        <end position="283"/>
    </location>
</feature>
<keyword evidence="5 6" id="KW-0472">Membrane</keyword>
<reference evidence="8 9" key="1">
    <citation type="submission" date="2019-05" db="EMBL/GenBank/DDBJ databases">
        <title>Microbulbifer harenosus sp. nov., an alginate-degrading bacterium isolated from coastal sand.</title>
        <authorList>
            <person name="Huang H."/>
            <person name="Mo K."/>
            <person name="Bao S."/>
        </authorList>
    </citation>
    <scope>NUCLEOTIDE SEQUENCE [LARGE SCALE GENOMIC DNA]</scope>
    <source>
        <strain evidence="8 9">HB161719</strain>
    </source>
</reference>
<keyword evidence="2" id="KW-1003">Cell membrane</keyword>
<evidence type="ECO:0000256" key="5">
    <source>
        <dbReference type="ARBA" id="ARBA00023136"/>
    </source>
</evidence>
<feature type="transmembrane region" description="Helical" evidence="6">
    <location>
        <begin position="76"/>
        <end position="96"/>
    </location>
</feature>
<dbReference type="InterPro" id="IPR020846">
    <property type="entry name" value="MFS_dom"/>
</dbReference>
<evidence type="ECO:0000256" key="2">
    <source>
        <dbReference type="ARBA" id="ARBA00022475"/>
    </source>
</evidence>
<dbReference type="PANTHER" id="PTHR23513:SF11">
    <property type="entry name" value="STAPHYLOFERRIN A TRANSPORTER"/>
    <property type="match status" value="1"/>
</dbReference>
<gene>
    <name evidence="8" type="ORF">FDY93_14285</name>
</gene>
<evidence type="ECO:0000313" key="9">
    <source>
        <dbReference type="Proteomes" id="UP000306791"/>
    </source>
</evidence>
<keyword evidence="3 6" id="KW-0812">Transmembrane</keyword>
<keyword evidence="4 6" id="KW-1133">Transmembrane helix</keyword>
<feature type="transmembrane region" description="Helical" evidence="6">
    <location>
        <begin position="102"/>
        <end position="119"/>
    </location>
</feature>
<proteinExistence type="predicted"/>
<dbReference type="EMBL" id="VANI01000015">
    <property type="protein sequence ID" value="TLM76129.1"/>
    <property type="molecule type" value="Genomic_DNA"/>
</dbReference>
<feature type="transmembrane region" description="Helical" evidence="6">
    <location>
        <begin position="150"/>
        <end position="168"/>
    </location>
</feature>
<feature type="transmembrane region" description="Helical" evidence="6">
    <location>
        <begin position="46"/>
        <end position="64"/>
    </location>
</feature>
<feature type="transmembrane region" description="Helical" evidence="6">
    <location>
        <begin position="318"/>
        <end position="340"/>
    </location>
</feature>
<sequence>MAFPALAARLRTFLFGYSGTSLATGLQVILLPWIAVSLVDLPALQLGWVQASVLLPNLVFLLFGGALADRFDAARVAALSCVGLALCHALLAIYLLERLPNLVLLLAYGVSLGIFTAFLQPARDNLVHRCARTPQDGTARLSEARVQHTVTWMMLAQYGGQAVGMLLASRFDLWGAEPLLLIQVGALAIAALLFISIRHHGPAPESIAQKLPSALLEGFAEVKKSRAILELVLLVGFNGLVHIGVFLVVLPLMADSYGRGASYYASLQIAFVVGTVIATVAMLRRGQGDQPGRGVLMCLLYSAALLIAISFGPTPFGLMLLCACWGAVAAASAGLGRAIVQLLAPEQVRSRIISIYQLSLFGSAAIGALAAGAISEFSAPLTTLLWAGIFSLIAFALAWYSGALRGLTLQRGDSSTEHDPHSQP</sequence>
<feature type="transmembrane region" description="Helical" evidence="6">
    <location>
        <begin position="381"/>
        <end position="401"/>
    </location>
</feature>
<accession>A0ABY2UFI0</accession>
<feature type="transmembrane region" description="Helical" evidence="6">
    <location>
        <begin position="352"/>
        <end position="375"/>
    </location>
</feature>
<dbReference type="InterPro" id="IPR011701">
    <property type="entry name" value="MFS"/>
</dbReference>
<organism evidence="8 9">
    <name type="scientific">Microbulbifer harenosus</name>
    <dbReference type="NCBI Taxonomy" id="2576840"/>
    <lineage>
        <taxon>Bacteria</taxon>
        <taxon>Pseudomonadati</taxon>
        <taxon>Pseudomonadota</taxon>
        <taxon>Gammaproteobacteria</taxon>
        <taxon>Cellvibrionales</taxon>
        <taxon>Microbulbiferaceae</taxon>
        <taxon>Microbulbifer</taxon>
    </lineage>
</organism>
<comment type="caution">
    <text evidence="8">The sequence shown here is derived from an EMBL/GenBank/DDBJ whole genome shotgun (WGS) entry which is preliminary data.</text>
</comment>
<feature type="transmembrane region" description="Helical" evidence="6">
    <location>
        <begin position="180"/>
        <end position="197"/>
    </location>
</feature>